<dbReference type="AlphaFoldDB" id="A0AAD4XUG5"/>
<feature type="chain" id="PRO_5041979003" evidence="1">
    <location>
        <begin position="26"/>
        <end position="133"/>
    </location>
</feature>
<keyword evidence="1" id="KW-0732">Signal</keyword>
<name>A0AAD4XUG5_9MAGN</name>
<organism evidence="2 3">
    <name type="scientific">Papaver atlanticum</name>
    <dbReference type="NCBI Taxonomy" id="357466"/>
    <lineage>
        <taxon>Eukaryota</taxon>
        <taxon>Viridiplantae</taxon>
        <taxon>Streptophyta</taxon>
        <taxon>Embryophyta</taxon>
        <taxon>Tracheophyta</taxon>
        <taxon>Spermatophyta</taxon>
        <taxon>Magnoliopsida</taxon>
        <taxon>Ranunculales</taxon>
        <taxon>Papaveraceae</taxon>
        <taxon>Papaveroideae</taxon>
        <taxon>Papaver</taxon>
    </lineage>
</organism>
<sequence>MRIKLKKGMMMVVLVVLVHSNSWEGTTLMRSRHTCDIFQIVMGIPTKVSSLEKEVELHPVPQENQDHYIFEEHKARNLFLHNKFLRVYLQAFNSQRDLIMVVMKAISMILPTGNSFKNRGFPAAIGKGICDVP</sequence>
<dbReference type="Proteomes" id="UP001202328">
    <property type="component" value="Unassembled WGS sequence"/>
</dbReference>
<feature type="signal peptide" evidence="1">
    <location>
        <begin position="1"/>
        <end position="25"/>
    </location>
</feature>
<protein>
    <submittedName>
        <fullName evidence="2">Uncharacterized protein</fullName>
    </submittedName>
</protein>
<proteinExistence type="predicted"/>
<evidence type="ECO:0000256" key="1">
    <source>
        <dbReference type="SAM" id="SignalP"/>
    </source>
</evidence>
<evidence type="ECO:0000313" key="3">
    <source>
        <dbReference type="Proteomes" id="UP001202328"/>
    </source>
</evidence>
<evidence type="ECO:0000313" key="2">
    <source>
        <dbReference type="EMBL" id="KAI3951415.1"/>
    </source>
</evidence>
<keyword evidence="3" id="KW-1185">Reference proteome</keyword>
<reference evidence="2" key="1">
    <citation type="submission" date="2022-04" db="EMBL/GenBank/DDBJ databases">
        <title>A functionally conserved STORR gene fusion in Papaver species that diverged 16.8 million years ago.</title>
        <authorList>
            <person name="Catania T."/>
        </authorList>
    </citation>
    <scope>NUCLEOTIDE SEQUENCE</scope>
    <source>
        <strain evidence="2">S-188037</strain>
    </source>
</reference>
<comment type="caution">
    <text evidence="2">The sequence shown here is derived from an EMBL/GenBank/DDBJ whole genome shotgun (WGS) entry which is preliminary data.</text>
</comment>
<accession>A0AAD4XUG5</accession>
<gene>
    <name evidence="2" type="ORF">MKW98_030267</name>
</gene>
<dbReference type="EMBL" id="JAJJMB010002444">
    <property type="protein sequence ID" value="KAI3951415.1"/>
    <property type="molecule type" value="Genomic_DNA"/>
</dbReference>